<name>A0AAW0I567_QUESU</name>
<accession>A0AAW0I567</accession>
<protein>
    <submittedName>
        <fullName evidence="1">Uncharacterized protein</fullName>
    </submittedName>
</protein>
<organism evidence="1 2">
    <name type="scientific">Quercus suber</name>
    <name type="common">Cork oak</name>
    <dbReference type="NCBI Taxonomy" id="58331"/>
    <lineage>
        <taxon>Eukaryota</taxon>
        <taxon>Viridiplantae</taxon>
        <taxon>Streptophyta</taxon>
        <taxon>Embryophyta</taxon>
        <taxon>Tracheophyta</taxon>
        <taxon>Spermatophyta</taxon>
        <taxon>Magnoliopsida</taxon>
        <taxon>eudicotyledons</taxon>
        <taxon>Gunneridae</taxon>
        <taxon>Pentapetalae</taxon>
        <taxon>rosids</taxon>
        <taxon>fabids</taxon>
        <taxon>Fagales</taxon>
        <taxon>Fagaceae</taxon>
        <taxon>Quercus</taxon>
    </lineage>
</organism>
<dbReference type="SUPFAM" id="SSF56112">
    <property type="entry name" value="Protein kinase-like (PK-like)"/>
    <property type="match status" value="1"/>
</dbReference>
<dbReference type="AlphaFoldDB" id="A0AAW0I567"/>
<keyword evidence="2" id="KW-1185">Reference proteome</keyword>
<sequence length="126" mass="14267">MMDLRASEDIGGIKTLKKMDNEEAGMNSKVKCTGGVSSKDMMFRADKIDLKSLDLQLERHLSKVWSSTNANSQKPKEEWEIDLSKMDIRYVIAHGTYGTVYRGTYDNQDVAEKIRMSGLSSFFGFL</sequence>
<dbReference type="Gene3D" id="3.30.200.20">
    <property type="entry name" value="Phosphorylase Kinase, domain 1"/>
    <property type="match status" value="1"/>
</dbReference>
<dbReference type="InterPro" id="IPR011009">
    <property type="entry name" value="Kinase-like_dom_sf"/>
</dbReference>
<dbReference type="Proteomes" id="UP000237347">
    <property type="component" value="Unassembled WGS sequence"/>
</dbReference>
<dbReference type="EMBL" id="PKMF04002338">
    <property type="protein sequence ID" value="KAK7809614.1"/>
    <property type="molecule type" value="Genomic_DNA"/>
</dbReference>
<feature type="non-terminal residue" evidence="1">
    <location>
        <position position="1"/>
    </location>
</feature>
<reference evidence="1 2" key="1">
    <citation type="journal article" date="2018" name="Sci. Data">
        <title>The draft genome sequence of cork oak.</title>
        <authorList>
            <person name="Ramos A.M."/>
            <person name="Usie A."/>
            <person name="Barbosa P."/>
            <person name="Barros P.M."/>
            <person name="Capote T."/>
            <person name="Chaves I."/>
            <person name="Simoes F."/>
            <person name="Abreu I."/>
            <person name="Carrasquinho I."/>
            <person name="Faro C."/>
            <person name="Guimaraes J.B."/>
            <person name="Mendonca D."/>
            <person name="Nobrega F."/>
            <person name="Rodrigues L."/>
            <person name="Saibo N.J.M."/>
            <person name="Varela M.C."/>
            <person name="Egas C."/>
            <person name="Matos J."/>
            <person name="Miguel C.M."/>
            <person name="Oliveira M.M."/>
            <person name="Ricardo C.P."/>
            <person name="Goncalves S."/>
        </authorList>
    </citation>
    <scope>NUCLEOTIDE SEQUENCE [LARGE SCALE GENOMIC DNA]</scope>
    <source>
        <strain evidence="2">cv. HL8</strain>
    </source>
</reference>
<gene>
    <name evidence="1" type="ORF">CFP56_018383</name>
</gene>
<evidence type="ECO:0000313" key="1">
    <source>
        <dbReference type="EMBL" id="KAK7809614.1"/>
    </source>
</evidence>
<evidence type="ECO:0000313" key="2">
    <source>
        <dbReference type="Proteomes" id="UP000237347"/>
    </source>
</evidence>
<proteinExistence type="predicted"/>
<comment type="caution">
    <text evidence="1">The sequence shown here is derived from an EMBL/GenBank/DDBJ whole genome shotgun (WGS) entry which is preliminary data.</text>
</comment>